<accession>A0A3L9YZH8</accession>
<dbReference type="InterPro" id="IPR036097">
    <property type="entry name" value="HisK_dim/P_sf"/>
</dbReference>
<dbReference type="SUPFAM" id="SSF55781">
    <property type="entry name" value="GAF domain-like"/>
    <property type="match status" value="1"/>
</dbReference>
<keyword evidence="4" id="KW-0808">Transferase</keyword>
<evidence type="ECO:0000259" key="7">
    <source>
        <dbReference type="PROSITE" id="PS50109"/>
    </source>
</evidence>
<evidence type="ECO:0000256" key="5">
    <source>
        <dbReference type="ARBA" id="ARBA00022777"/>
    </source>
</evidence>
<dbReference type="CDD" id="cd00082">
    <property type="entry name" value="HisKA"/>
    <property type="match status" value="1"/>
</dbReference>
<dbReference type="EMBL" id="REFC01000012">
    <property type="protein sequence ID" value="RMA64509.1"/>
    <property type="molecule type" value="Genomic_DNA"/>
</dbReference>
<dbReference type="InterPro" id="IPR003018">
    <property type="entry name" value="GAF"/>
</dbReference>
<dbReference type="Pfam" id="PF02518">
    <property type="entry name" value="HATPase_c"/>
    <property type="match status" value="1"/>
</dbReference>
<evidence type="ECO:0000256" key="3">
    <source>
        <dbReference type="ARBA" id="ARBA00022553"/>
    </source>
</evidence>
<keyword evidence="5 8" id="KW-0418">Kinase</keyword>
<dbReference type="SUPFAM" id="SSF55874">
    <property type="entry name" value="ATPase domain of HSP90 chaperone/DNA topoisomerase II/histidine kinase"/>
    <property type="match status" value="1"/>
</dbReference>
<dbReference type="InterPro" id="IPR003594">
    <property type="entry name" value="HATPase_dom"/>
</dbReference>
<dbReference type="Pfam" id="PF01590">
    <property type="entry name" value="GAF"/>
    <property type="match status" value="1"/>
</dbReference>
<keyword evidence="6" id="KW-0902">Two-component regulatory system</keyword>
<dbReference type="PANTHER" id="PTHR43711:SF31">
    <property type="entry name" value="HISTIDINE KINASE"/>
    <property type="match status" value="1"/>
</dbReference>
<dbReference type="SMART" id="SM00065">
    <property type="entry name" value="GAF"/>
    <property type="match status" value="1"/>
</dbReference>
<dbReference type="SUPFAM" id="SSF47384">
    <property type="entry name" value="Homodimeric domain of signal transducing histidine kinase"/>
    <property type="match status" value="1"/>
</dbReference>
<evidence type="ECO:0000313" key="9">
    <source>
        <dbReference type="Proteomes" id="UP000271339"/>
    </source>
</evidence>
<dbReference type="AlphaFoldDB" id="A0A3L9YZH8"/>
<evidence type="ECO:0000256" key="1">
    <source>
        <dbReference type="ARBA" id="ARBA00000085"/>
    </source>
</evidence>
<organism evidence="8 9">
    <name type="scientific">Ulvibacter antarcticus</name>
    <dbReference type="NCBI Taxonomy" id="442714"/>
    <lineage>
        <taxon>Bacteria</taxon>
        <taxon>Pseudomonadati</taxon>
        <taxon>Bacteroidota</taxon>
        <taxon>Flavobacteriia</taxon>
        <taxon>Flavobacteriales</taxon>
        <taxon>Flavobacteriaceae</taxon>
        <taxon>Ulvibacter</taxon>
    </lineage>
</organism>
<dbReference type="PANTHER" id="PTHR43711">
    <property type="entry name" value="TWO-COMPONENT HISTIDINE KINASE"/>
    <property type="match status" value="1"/>
</dbReference>
<proteinExistence type="predicted"/>
<dbReference type="PROSITE" id="PS50109">
    <property type="entry name" value="HIS_KIN"/>
    <property type="match status" value="1"/>
</dbReference>
<gene>
    <name evidence="8" type="ORF">BXY75_1385</name>
</gene>
<dbReference type="InterPro" id="IPR003661">
    <property type="entry name" value="HisK_dim/P_dom"/>
</dbReference>
<comment type="catalytic activity">
    <reaction evidence="1">
        <text>ATP + protein L-histidine = ADP + protein N-phospho-L-histidine.</text>
        <dbReference type="EC" id="2.7.13.3"/>
    </reaction>
</comment>
<dbReference type="Gene3D" id="1.10.287.130">
    <property type="match status" value="1"/>
</dbReference>
<dbReference type="SMART" id="SM00388">
    <property type="entry name" value="HisKA"/>
    <property type="match status" value="1"/>
</dbReference>
<dbReference type="Gene3D" id="3.30.565.10">
    <property type="entry name" value="Histidine kinase-like ATPase, C-terminal domain"/>
    <property type="match status" value="1"/>
</dbReference>
<dbReference type="SMART" id="SM00387">
    <property type="entry name" value="HATPase_c"/>
    <property type="match status" value="1"/>
</dbReference>
<dbReference type="GO" id="GO:0000155">
    <property type="term" value="F:phosphorelay sensor kinase activity"/>
    <property type="evidence" value="ECO:0007669"/>
    <property type="project" value="InterPro"/>
</dbReference>
<keyword evidence="9" id="KW-1185">Reference proteome</keyword>
<dbReference type="EC" id="2.7.13.3" evidence="2"/>
<sequence length="398" mass="45339">MISPDIPKDEKERLKAVEAYNLLDTLPESDFDNLTNLISNICEVPISLITLLDSERNYLKSHHGISLQSAPRNTSFCGHAILEDDEIFIIRDARLDERFCDNPVIKEFKTVFYAGVPLVNPEGFKLGTLCVYDIIPRDLTLMQRNTLIAIAKQVVNLFELRKRNSQLTHVKFELQQRNERLNQFAQVISHDLTSPLANITSLTRLLREENVNRLSSNSLQYLEYLEESSKTLKEYISGILKFYKSEALVSLNKEDIYLNELLDSIEEMLAFKDAKISYSFNQPKININKSALTQILLNLIDNGIKYNPNKMSNVKIDFEEDDLYYRFTVQDDGRGIEPEKQDEIFDLFQTAGVKDKDGKEGTGVGLATVKSLVNKLGGAIQVFSEIGKGSTFTFSIRK</sequence>
<keyword evidence="3" id="KW-0597">Phosphoprotein</keyword>
<feature type="domain" description="Histidine kinase" evidence="7">
    <location>
        <begin position="187"/>
        <end position="398"/>
    </location>
</feature>
<name>A0A3L9YZH8_9FLAO</name>
<dbReference type="InterPro" id="IPR036890">
    <property type="entry name" value="HATPase_C_sf"/>
</dbReference>
<dbReference type="OrthoDB" id="9781208at2"/>
<dbReference type="InterPro" id="IPR004358">
    <property type="entry name" value="Sig_transdc_His_kin-like_C"/>
</dbReference>
<reference evidence="8 9" key="1">
    <citation type="submission" date="2018-10" db="EMBL/GenBank/DDBJ databases">
        <title>Genomic Encyclopedia of Archaeal and Bacterial Type Strains, Phase II (KMG-II): from individual species to whole genera.</title>
        <authorList>
            <person name="Goeker M."/>
        </authorList>
    </citation>
    <scope>NUCLEOTIDE SEQUENCE [LARGE SCALE GENOMIC DNA]</scope>
    <source>
        <strain evidence="8 9">DSM 23424</strain>
    </source>
</reference>
<comment type="caution">
    <text evidence="8">The sequence shown here is derived from an EMBL/GenBank/DDBJ whole genome shotgun (WGS) entry which is preliminary data.</text>
</comment>
<dbReference type="RefSeq" id="WP_121906954.1">
    <property type="nucleotide sequence ID" value="NZ_REFC01000012.1"/>
</dbReference>
<dbReference type="Pfam" id="PF00512">
    <property type="entry name" value="HisKA"/>
    <property type="match status" value="1"/>
</dbReference>
<evidence type="ECO:0000256" key="4">
    <source>
        <dbReference type="ARBA" id="ARBA00022679"/>
    </source>
</evidence>
<evidence type="ECO:0000256" key="6">
    <source>
        <dbReference type="ARBA" id="ARBA00023012"/>
    </source>
</evidence>
<dbReference type="PRINTS" id="PR00344">
    <property type="entry name" value="BCTRLSENSOR"/>
</dbReference>
<dbReference type="InterPro" id="IPR029016">
    <property type="entry name" value="GAF-like_dom_sf"/>
</dbReference>
<dbReference type="Gene3D" id="3.30.450.40">
    <property type="match status" value="1"/>
</dbReference>
<dbReference type="InterPro" id="IPR005467">
    <property type="entry name" value="His_kinase_dom"/>
</dbReference>
<dbReference type="Proteomes" id="UP000271339">
    <property type="component" value="Unassembled WGS sequence"/>
</dbReference>
<protein>
    <recommendedName>
        <fullName evidence="2">histidine kinase</fullName>
        <ecNumber evidence="2">2.7.13.3</ecNumber>
    </recommendedName>
</protein>
<evidence type="ECO:0000256" key="2">
    <source>
        <dbReference type="ARBA" id="ARBA00012438"/>
    </source>
</evidence>
<dbReference type="InterPro" id="IPR050736">
    <property type="entry name" value="Sensor_HK_Regulatory"/>
</dbReference>
<evidence type="ECO:0000313" key="8">
    <source>
        <dbReference type="EMBL" id="RMA64509.1"/>
    </source>
</evidence>